<evidence type="ECO:0000313" key="1">
    <source>
        <dbReference type="EMBL" id="ORY45600.1"/>
    </source>
</evidence>
<evidence type="ECO:0000313" key="2">
    <source>
        <dbReference type="Proteomes" id="UP000193642"/>
    </source>
</evidence>
<dbReference type="Proteomes" id="UP000193642">
    <property type="component" value="Unassembled WGS sequence"/>
</dbReference>
<dbReference type="PANTHER" id="PTHR31912">
    <property type="entry name" value="IP13529P"/>
    <property type="match status" value="1"/>
</dbReference>
<sequence>MIEILKTILDDISSSNDSRDSSYLGSDKETDSDEYKYTTVDAEDFETDEPVFDQSLVDGWDFSNLLKSSNYSSGKFMPFKPELELQISIISQIQFEGAADRKLKTSLTTGSQFRHIGQGLRVVNVPITLFNDDTSGNSSKKWNKFESWSFTLAGLPFKESQLQENINFICTSKYVSAVESGTVIAMSLRTLRNGIKVYDSVLREDIIIIVEVLQVLGDNPAQSTIVSHIGHRSKYPCRMCNVRTPTTTEELLAFLQCPGDCYEPHTFERTKNLLLNTKQQLLNKVIDSKTALKSLAENGISDKFFAKFAENHFSTPSMNLFLGTKNERPYFSGAADAPVEVLHCVLLGVVKHTARATIPVNNKAAQSLNGVIEGLSQDCLKTKIQGHSVVQYVKSLNGKDFCSLIQLAPFAFYHVCDETELKLWTSLADLTAHIYGNAIFDLDSYTSDLNCYLDIFVLNASQSKHFRDLATVKLHLLRHLPWQVDQYGLPAFSATEIFESLNKIIRSGVLHSSRLDTSKDVAGSFATKLSISHILDGGSFKLNGTFQSNAPTEKKQSTVKPQSVFKIGEFCVIGPTNEVLQLKEINAAKKLLVGYVCVLTNEYFLGCPVISKTTTIVSKNSNDATLINVQHVCDDGCKIQKKRKVDPARHLEYLNHSNGPSFCINIYSFQTQRKMQHLVWAPVPIPADILA</sequence>
<organism evidence="1 2">
    <name type="scientific">Rhizoclosmatium globosum</name>
    <dbReference type="NCBI Taxonomy" id="329046"/>
    <lineage>
        <taxon>Eukaryota</taxon>
        <taxon>Fungi</taxon>
        <taxon>Fungi incertae sedis</taxon>
        <taxon>Chytridiomycota</taxon>
        <taxon>Chytridiomycota incertae sedis</taxon>
        <taxon>Chytridiomycetes</taxon>
        <taxon>Chytridiales</taxon>
        <taxon>Chytriomycetaceae</taxon>
        <taxon>Rhizoclosmatium</taxon>
    </lineage>
</organism>
<dbReference type="OrthoDB" id="2157241at2759"/>
<protein>
    <submittedName>
        <fullName evidence="1">Uncharacterized protein</fullName>
    </submittedName>
</protein>
<comment type="caution">
    <text evidence="1">The sequence shown here is derived from an EMBL/GenBank/DDBJ whole genome shotgun (WGS) entry which is preliminary data.</text>
</comment>
<name>A0A1Y2CEV8_9FUNG</name>
<dbReference type="AlphaFoldDB" id="A0A1Y2CEV8"/>
<gene>
    <name evidence="1" type="ORF">BCR33DRAFT_849843</name>
</gene>
<proteinExistence type="predicted"/>
<keyword evidence="2" id="KW-1185">Reference proteome</keyword>
<reference evidence="1 2" key="1">
    <citation type="submission" date="2016-07" db="EMBL/GenBank/DDBJ databases">
        <title>Pervasive Adenine N6-methylation of Active Genes in Fungi.</title>
        <authorList>
            <consortium name="DOE Joint Genome Institute"/>
            <person name="Mondo S.J."/>
            <person name="Dannebaum R.O."/>
            <person name="Kuo R.C."/>
            <person name="Labutti K."/>
            <person name="Haridas S."/>
            <person name="Kuo A."/>
            <person name="Salamov A."/>
            <person name="Ahrendt S.R."/>
            <person name="Lipzen A."/>
            <person name="Sullivan W."/>
            <person name="Andreopoulos W.B."/>
            <person name="Clum A."/>
            <person name="Lindquist E."/>
            <person name="Daum C."/>
            <person name="Ramamoorthy G.K."/>
            <person name="Gryganskyi A."/>
            <person name="Culley D."/>
            <person name="Magnuson J.K."/>
            <person name="James T.Y."/>
            <person name="O'Malley M.A."/>
            <person name="Stajich J.E."/>
            <person name="Spatafora J.W."/>
            <person name="Visel A."/>
            <person name="Grigoriev I.V."/>
        </authorList>
    </citation>
    <scope>NUCLEOTIDE SEQUENCE [LARGE SCALE GENOMIC DNA]</scope>
    <source>
        <strain evidence="1 2">JEL800</strain>
    </source>
</reference>
<accession>A0A1Y2CEV8</accession>
<dbReference type="PANTHER" id="PTHR31912:SF34">
    <property type="entry name" value="NOTOCHORD-RELATED PROTEIN"/>
    <property type="match status" value="1"/>
</dbReference>
<dbReference type="EMBL" id="MCGO01000019">
    <property type="protein sequence ID" value="ORY45600.1"/>
    <property type="molecule type" value="Genomic_DNA"/>
</dbReference>
<dbReference type="STRING" id="329046.A0A1Y2CEV8"/>